<dbReference type="PANTHER" id="PTHR30336:SF4">
    <property type="entry name" value="ENVELOPE BIOGENESIS FACTOR ELYC"/>
    <property type="match status" value="1"/>
</dbReference>
<dbReference type="InterPro" id="IPR051599">
    <property type="entry name" value="Cell_Envelope_Assoc"/>
</dbReference>
<name>A0A1G8DAB9_9MICO</name>
<protein>
    <submittedName>
        <fullName evidence="2">Uncharacterized SAM-binding protein YcdF, DUF218 family</fullName>
    </submittedName>
</protein>
<dbReference type="InterPro" id="IPR003848">
    <property type="entry name" value="DUF218"/>
</dbReference>
<dbReference type="Gene3D" id="3.40.50.620">
    <property type="entry name" value="HUPs"/>
    <property type="match status" value="1"/>
</dbReference>
<dbReference type="PANTHER" id="PTHR30336">
    <property type="entry name" value="INNER MEMBRANE PROTEIN, PROBABLE PERMEASE"/>
    <property type="match status" value="1"/>
</dbReference>
<dbReference type="Pfam" id="PF14559">
    <property type="entry name" value="TPR_19"/>
    <property type="match status" value="1"/>
</dbReference>
<gene>
    <name evidence="2" type="ORF">SAMN04489720_1574</name>
</gene>
<dbReference type="Proteomes" id="UP000198822">
    <property type="component" value="Chromosome I"/>
</dbReference>
<dbReference type="AlphaFoldDB" id="A0A1G8DAB9"/>
<dbReference type="GO" id="GO:0005886">
    <property type="term" value="C:plasma membrane"/>
    <property type="evidence" value="ECO:0007669"/>
    <property type="project" value="TreeGrafter"/>
</dbReference>
<dbReference type="CDD" id="cd06259">
    <property type="entry name" value="YdcF-like"/>
    <property type="match status" value="1"/>
</dbReference>
<proteinExistence type="predicted"/>
<dbReference type="InterPro" id="IPR014729">
    <property type="entry name" value="Rossmann-like_a/b/a_fold"/>
</dbReference>
<dbReference type="GO" id="GO:0043164">
    <property type="term" value="P:Gram-negative-bacterium-type cell wall biogenesis"/>
    <property type="evidence" value="ECO:0007669"/>
    <property type="project" value="TreeGrafter"/>
</dbReference>
<dbReference type="Gene3D" id="1.25.40.10">
    <property type="entry name" value="Tetratricopeptide repeat domain"/>
    <property type="match status" value="1"/>
</dbReference>
<keyword evidence="3" id="KW-1185">Reference proteome</keyword>
<organism evidence="2 3">
    <name type="scientific">Agrococcus jejuensis</name>
    <dbReference type="NCBI Taxonomy" id="399736"/>
    <lineage>
        <taxon>Bacteria</taxon>
        <taxon>Bacillati</taxon>
        <taxon>Actinomycetota</taxon>
        <taxon>Actinomycetes</taxon>
        <taxon>Micrococcales</taxon>
        <taxon>Microbacteriaceae</taxon>
        <taxon>Agrococcus</taxon>
    </lineage>
</organism>
<evidence type="ECO:0000313" key="2">
    <source>
        <dbReference type="EMBL" id="SDH54631.1"/>
    </source>
</evidence>
<evidence type="ECO:0000259" key="1">
    <source>
        <dbReference type="Pfam" id="PF02698"/>
    </source>
</evidence>
<dbReference type="PROSITE" id="PS51257">
    <property type="entry name" value="PROKAR_LIPOPROTEIN"/>
    <property type="match status" value="1"/>
</dbReference>
<accession>A0A1G8DAB9</accession>
<feature type="domain" description="DUF218" evidence="1">
    <location>
        <begin position="219"/>
        <end position="334"/>
    </location>
</feature>
<reference evidence="3" key="1">
    <citation type="submission" date="2016-10" db="EMBL/GenBank/DDBJ databases">
        <authorList>
            <person name="Varghese N."/>
            <person name="Submissions S."/>
        </authorList>
    </citation>
    <scope>NUCLEOTIDE SEQUENCE [LARGE SCALE GENOMIC DNA]</scope>
    <source>
        <strain evidence="3">DSM 22002</strain>
    </source>
</reference>
<dbReference type="EMBL" id="LT629695">
    <property type="protein sequence ID" value="SDH54631.1"/>
    <property type="molecule type" value="Genomic_DNA"/>
</dbReference>
<dbReference type="STRING" id="399736.SAMN04489720_1574"/>
<sequence>MRSTITRIDRRRRGLRASVAVPIVLATAIALVGCTDPASSEPAAGDEPTVEELFDAVDNASPTSERVDALTDIAMHYYWNGGDLSETEEEFFQGVTLHGDYDVVAEAMRQAVEIDPHDLDLRYGLASAQLLQDDVEASLETLDGILAIDPDAYDAHLRAAAYSSASGDDAGAAEHVAEMQRIDAERAADDVAALDSAAAASSLTLNEDVPADLPEQGHAFVVLGYALADDGTMEQTLIDRLEVALDAAEEYPESTLIVTGGVPQEGVTEATAMTEWLVEQGVDEDRIVPEALATDTVENALFSLQLAADHDVDTVTVISSASHMRRAITIFDEVADSLGPAMGLDVTGDDLTNVVAMDYDSADEAAEVTPQEQLVIYRDLLRASGVWAFPGLQR</sequence>
<evidence type="ECO:0000313" key="3">
    <source>
        <dbReference type="Proteomes" id="UP000198822"/>
    </source>
</evidence>
<dbReference type="GO" id="GO:0000270">
    <property type="term" value="P:peptidoglycan metabolic process"/>
    <property type="evidence" value="ECO:0007669"/>
    <property type="project" value="TreeGrafter"/>
</dbReference>
<dbReference type="SUPFAM" id="SSF48452">
    <property type="entry name" value="TPR-like"/>
    <property type="match status" value="1"/>
</dbReference>
<dbReference type="Pfam" id="PF02698">
    <property type="entry name" value="DUF218"/>
    <property type="match status" value="1"/>
</dbReference>
<dbReference type="InterPro" id="IPR011990">
    <property type="entry name" value="TPR-like_helical_dom_sf"/>
</dbReference>